<evidence type="ECO:0000313" key="1">
    <source>
        <dbReference type="EMBL" id="KNB02521.1"/>
    </source>
</evidence>
<reference evidence="1" key="2">
    <citation type="journal article" date="2010" name="Nature">
        <title>Comparative genomics reveals mobile pathogenicity chromosomes in Fusarium.</title>
        <authorList>
            <person name="Ma L.J."/>
            <person name="van der Does H.C."/>
            <person name="Borkovich K.A."/>
            <person name="Coleman J.J."/>
            <person name="Daboussi M.J."/>
            <person name="Di Pietro A."/>
            <person name="Dufresne M."/>
            <person name="Freitag M."/>
            <person name="Grabherr M."/>
            <person name="Henrissat B."/>
            <person name="Houterman P.M."/>
            <person name="Kang S."/>
            <person name="Shim W.B."/>
            <person name="Woloshuk C."/>
            <person name="Xie X."/>
            <person name="Xu J.R."/>
            <person name="Antoniw J."/>
            <person name="Baker S.E."/>
            <person name="Bluhm B.H."/>
            <person name="Breakspear A."/>
            <person name="Brown D.W."/>
            <person name="Butchko R.A."/>
            <person name="Chapman S."/>
            <person name="Coulson R."/>
            <person name="Coutinho P.M."/>
            <person name="Danchin E.G."/>
            <person name="Diener A."/>
            <person name="Gale L.R."/>
            <person name="Gardiner D.M."/>
            <person name="Goff S."/>
            <person name="Hammond-Kosack K.E."/>
            <person name="Hilburn K."/>
            <person name="Hua-Van A."/>
            <person name="Jonkers W."/>
            <person name="Kazan K."/>
            <person name="Kodira C.D."/>
            <person name="Koehrsen M."/>
            <person name="Kumar L."/>
            <person name="Lee Y.H."/>
            <person name="Li L."/>
            <person name="Manners J.M."/>
            <person name="Miranda-Saavedra D."/>
            <person name="Mukherjee M."/>
            <person name="Park G."/>
            <person name="Park J."/>
            <person name="Park S.Y."/>
            <person name="Proctor R.H."/>
            <person name="Regev A."/>
            <person name="Ruiz-Roldan M.C."/>
            <person name="Sain D."/>
            <person name="Sakthikumar S."/>
            <person name="Sykes S."/>
            <person name="Schwartz D.C."/>
            <person name="Turgeon B.G."/>
            <person name="Wapinski I."/>
            <person name="Yoder O."/>
            <person name="Young S."/>
            <person name="Zeng Q."/>
            <person name="Zhou S."/>
            <person name="Galagan J."/>
            <person name="Cuomo C.A."/>
            <person name="Kistler H.C."/>
            <person name="Rep M."/>
        </authorList>
    </citation>
    <scope>NUCLEOTIDE SEQUENCE [LARGE SCALE GENOMIC DNA]</scope>
    <source>
        <strain evidence="1">4287</strain>
    </source>
</reference>
<accession>A0A0J9UVI6</accession>
<dbReference type="VEuPathDB" id="FungiDB:FOXG_19044"/>
<name>A0A0J9UVI6_FUSO4</name>
<gene>
    <name evidence="1" type="ORF">FOXG_19044</name>
</gene>
<dbReference type="GeneID" id="28959750"/>
<dbReference type="Proteomes" id="UP000009097">
    <property type="component" value="Unassembled WGS sequence"/>
</dbReference>
<proteinExistence type="predicted"/>
<dbReference type="RefSeq" id="XP_018240566.1">
    <property type="nucleotide sequence ID" value="XM_018399222.1"/>
</dbReference>
<organism evidence="1 2">
    <name type="scientific">Fusarium oxysporum f. sp. lycopersici (strain 4287 / CBS 123668 / FGSC 9935 / NRRL 34936)</name>
    <name type="common">Fusarium vascular wilt of tomato</name>
    <dbReference type="NCBI Taxonomy" id="426428"/>
    <lineage>
        <taxon>Eukaryota</taxon>
        <taxon>Fungi</taxon>
        <taxon>Dikarya</taxon>
        <taxon>Ascomycota</taxon>
        <taxon>Pezizomycotina</taxon>
        <taxon>Sordariomycetes</taxon>
        <taxon>Hypocreomycetidae</taxon>
        <taxon>Hypocreales</taxon>
        <taxon>Nectriaceae</taxon>
        <taxon>Fusarium</taxon>
        <taxon>Fusarium oxysporum species complex</taxon>
    </lineage>
</organism>
<dbReference type="AlphaFoldDB" id="A0A0J9UVI6"/>
<reference evidence="1" key="1">
    <citation type="submission" date="2007-04" db="EMBL/GenBank/DDBJ databases">
        <authorList>
            <consortium name="The Broad Institute Genome Sequencing Platform"/>
            <person name="Birren B."/>
            <person name="Lander E."/>
            <person name="Galagan J."/>
            <person name="Nusbaum C."/>
            <person name="Devon K."/>
            <person name="Ma L.-J."/>
            <person name="Jaffe D."/>
            <person name="Butler J."/>
            <person name="Alvarez P."/>
            <person name="Gnerre S."/>
            <person name="Grabherr M."/>
            <person name="Kleber M."/>
            <person name="Mauceli E."/>
            <person name="Brockman W."/>
            <person name="MacCallum I.A."/>
            <person name="Young S."/>
            <person name="LaButti K."/>
            <person name="DeCaprio D."/>
            <person name="Crawford M."/>
            <person name="Koehrsen M."/>
            <person name="Engels R."/>
            <person name="Montgomery P."/>
            <person name="Pearson M."/>
            <person name="Howarth C."/>
            <person name="Larson L."/>
            <person name="White J."/>
            <person name="O'Leary S."/>
            <person name="Kodira C."/>
            <person name="Zeng Q."/>
            <person name="Yandava C."/>
            <person name="Alvarado L."/>
            <person name="Kistler C."/>
            <person name="Shim W.-B."/>
            <person name="Kang S."/>
            <person name="Woloshuk C."/>
        </authorList>
    </citation>
    <scope>NUCLEOTIDE SEQUENCE</scope>
    <source>
        <strain evidence="1">4287</strain>
    </source>
</reference>
<dbReference type="KEGG" id="fox:FOXG_19044"/>
<dbReference type="EMBL" id="DS231700">
    <property type="protein sequence ID" value="KNB02521.1"/>
    <property type="molecule type" value="Genomic_DNA"/>
</dbReference>
<protein>
    <submittedName>
        <fullName evidence="1">Uncharacterized protein</fullName>
    </submittedName>
</protein>
<sequence length="135" mass="15457">MLFNSVAFSQLNFSQWVMQRRAQQLLINAHRLSIVTYSFSIFCFNISDLILGPLMTQLSQYIQPVLQKQSIDEHLDITISMFAWFKRPGDFSGSARSLVIVSGASGNSLPSPRDMSLRRCLLNLQLYHWVLITET</sequence>
<evidence type="ECO:0000313" key="2">
    <source>
        <dbReference type="Proteomes" id="UP000009097"/>
    </source>
</evidence>